<evidence type="ECO:0000313" key="10">
    <source>
        <dbReference type="EMBL" id="KAA1373097.1"/>
    </source>
</evidence>
<proteinExistence type="predicted"/>
<gene>
    <name evidence="10" type="ORF">ESP62_018630</name>
</gene>
<dbReference type="Gene3D" id="3.30.70.2740">
    <property type="match status" value="1"/>
</dbReference>
<dbReference type="InterPro" id="IPR036318">
    <property type="entry name" value="FAD-bd_PCMH-like_sf"/>
</dbReference>
<keyword evidence="3" id="KW-0479">Metal-binding</keyword>
<dbReference type="Pfam" id="PF02754">
    <property type="entry name" value="CCG"/>
    <property type="match status" value="1"/>
</dbReference>
<evidence type="ECO:0000313" key="11">
    <source>
        <dbReference type="Proteomes" id="UP001515100"/>
    </source>
</evidence>
<dbReference type="Pfam" id="PF01565">
    <property type="entry name" value="FAD_binding_4"/>
    <property type="match status" value="1"/>
</dbReference>
<evidence type="ECO:0000259" key="9">
    <source>
        <dbReference type="PROSITE" id="PS51387"/>
    </source>
</evidence>
<dbReference type="InterPro" id="IPR006094">
    <property type="entry name" value="Oxid_FAD_bind_N"/>
</dbReference>
<comment type="cofactor">
    <cofactor evidence="1">
        <name>FAD</name>
        <dbReference type="ChEBI" id="CHEBI:57692"/>
    </cofactor>
</comment>
<accession>A0A641AHD0</accession>
<dbReference type="SUPFAM" id="SSF46548">
    <property type="entry name" value="alpha-helical ferredoxin"/>
    <property type="match status" value="1"/>
</dbReference>
<dbReference type="InterPro" id="IPR016166">
    <property type="entry name" value="FAD-bd_PCMH"/>
</dbReference>
<evidence type="ECO:0000256" key="5">
    <source>
        <dbReference type="ARBA" id="ARBA00023002"/>
    </source>
</evidence>
<organism evidence="10 11">
    <name type="scientific">Aeromicrobium fastidiosum</name>
    <dbReference type="NCBI Taxonomy" id="52699"/>
    <lineage>
        <taxon>Bacteria</taxon>
        <taxon>Bacillati</taxon>
        <taxon>Actinomycetota</taxon>
        <taxon>Actinomycetes</taxon>
        <taxon>Propionibacteriales</taxon>
        <taxon>Nocardioidaceae</taxon>
        <taxon>Aeromicrobium</taxon>
    </lineage>
</organism>
<dbReference type="InterPro" id="IPR017896">
    <property type="entry name" value="4Fe4S_Fe-S-bd"/>
</dbReference>
<dbReference type="PROSITE" id="PS51379">
    <property type="entry name" value="4FE4S_FER_2"/>
    <property type="match status" value="1"/>
</dbReference>
<dbReference type="GO" id="GO:0051536">
    <property type="term" value="F:iron-sulfur cluster binding"/>
    <property type="evidence" value="ECO:0007669"/>
    <property type="project" value="UniProtKB-KW"/>
</dbReference>
<sequence length="963" mass="102964">MTGTLAASPDTDVRARLAAACPDILIDTSVTSRAMYSYDASNYRVSPLAVAFPSSVEDVQTLLRTCHDLALPVTVRGGGTSMAGNAIGEGLVIDVSRGLRAIVDIDVDAKTAVVESGVVLDDLNRELVAHGLAFAPDPSSKSRATIGGMLGNDACGNHSVRWGRTSRHVIAVDVLLADGTMLRIGPDGITPVHRRDAAASERAAALESELRAMTQDNLAIMRTELGRIGRQVSGYHVDQMLPENGFNVARALVGTEGTCAIIVRATVQLVEPPAATSLLVLGYADVVDAATDVPLILPFEPTATEGIDDAIVATMIARRGADSVAALPEGRAWLYVELDGATQHDVHVKTENLLHELREAGRLLDGFVVDDPDQRKSLWRVREDGAGLSTRPDVDTQTWAGWEDAAVDPHVLADYLRDFRVLTAEYGLSGVLYGHFGAGCVHVRLTFDIATAEGRDHMVSFVHAAAELVVRHGGSLSGEHGDGRARSELLSTMYSPQMLHLFRRFREAFDPDGLLNPGIIVDPRPLGEDLLPLSTEGFVEAGGRDLLFTYPHDGDFGSAVQRCVGIGRCRSDHGGFMCPSYRATHDEKDSTRGRSRVLQDMVSGALGKDGWSSDAVHDALDLCLSCKACSSDCPVGVDMATYKSEVLQQKYRRRLRPVSHYSLGWLPRWIAITGRISGPVNALLAVRPIRLVAMRLGGVTTARRLPRFASSRRARLAASDANADVLLFVDSFTKGFRPDLVQHAETVLRATGTTVGAAPAGCCALTWTTTGQLTAARRILTETARVLDESGDAPIVVLEPSCAAALKKDLPELVPTDAARRVSARVTTFAAAIDARLDAGWQPPVLPDSVLTQTHCHQHAVFGATSSTKVMNRLGMKTVDVEGCCGLAGNFGFEAQHYETSMAVAAHDLRPKVEALDGGIAVADGFSCQTQISHVSDNDVRAQHLADVLHAALTDNNPQEGAS</sequence>
<dbReference type="EMBL" id="SDPP02000006">
    <property type="protein sequence ID" value="KAA1373097.1"/>
    <property type="molecule type" value="Genomic_DNA"/>
</dbReference>
<dbReference type="PANTHER" id="PTHR11748:SF119">
    <property type="entry name" value="D-2-HYDROXYGLUTARATE DEHYDROGENASE"/>
    <property type="match status" value="1"/>
</dbReference>
<dbReference type="PROSITE" id="PS00198">
    <property type="entry name" value="4FE4S_FER_1"/>
    <property type="match status" value="1"/>
</dbReference>
<dbReference type="InterPro" id="IPR009051">
    <property type="entry name" value="Helical_ferredxn"/>
</dbReference>
<feature type="domain" description="FAD-binding PCMH-type" evidence="9">
    <location>
        <begin position="43"/>
        <end position="272"/>
    </location>
</feature>
<dbReference type="InterPro" id="IPR016164">
    <property type="entry name" value="FAD-linked_Oxase-like_C"/>
</dbReference>
<dbReference type="Gene3D" id="1.10.45.10">
    <property type="entry name" value="Vanillyl-alcohol Oxidase, Chain A, domain 4"/>
    <property type="match status" value="1"/>
</dbReference>
<dbReference type="InterPro" id="IPR016171">
    <property type="entry name" value="Vanillyl_alc_oxidase_C-sub2"/>
</dbReference>
<evidence type="ECO:0000256" key="7">
    <source>
        <dbReference type="ARBA" id="ARBA00023014"/>
    </source>
</evidence>
<dbReference type="Gene3D" id="1.10.1060.10">
    <property type="entry name" value="Alpha-helical ferredoxin"/>
    <property type="match status" value="1"/>
</dbReference>
<feature type="domain" description="4Fe-4S ferredoxin-type" evidence="8">
    <location>
        <begin position="613"/>
        <end position="643"/>
    </location>
</feature>
<dbReference type="Pfam" id="PF13183">
    <property type="entry name" value="Fer4_8"/>
    <property type="match status" value="1"/>
</dbReference>
<dbReference type="InterPro" id="IPR017900">
    <property type="entry name" value="4Fe4S_Fe_S_CS"/>
</dbReference>
<dbReference type="InterPro" id="IPR016167">
    <property type="entry name" value="FAD-bd_PCMH_sub1"/>
</dbReference>
<dbReference type="PANTHER" id="PTHR11748">
    <property type="entry name" value="D-LACTATE DEHYDROGENASE"/>
    <property type="match status" value="1"/>
</dbReference>
<evidence type="ECO:0000259" key="8">
    <source>
        <dbReference type="PROSITE" id="PS51379"/>
    </source>
</evidence>
<dbReference type="AlphaFoldDB" id="A0A641AHD0"/>
<dbReference type="Proteomes" id="UP001515100">
    <property type="component" value="Unassembled WGS sequence"/>
</dbReference>
<dbReference type="SUPFAM" id="SSF56176">
    <property type="entry name" value="FAD-binding/transporter-associated domain-like"/>
    <property type="match status" value="1"/>
</dbReference>
<dbReference type="Gene3D" id="3.30.43.10">
    <property type="entry name" value="Uridine Diphospho-n-acetylenolpyruvylglucosamine Reductase, domain 2"/>
    <property type="match status" value="1"/>
</dbReference>
<dbReference type="InterPro" id="IPR004113">
    <property type="entry name" value="FAD-bd_oxidored_4_C"/>
</dbReference>
<dbReference type="InterPro" id="IPR004017">
    <property type="entry name" value="Cys_rich_dom"/>
</dbReference>
<keyword evidence="2" id="KW-0285">Flavoprotein</keyword>
<dbReference type="GO" id="GO:1903457">
    <property type="term" value="P:lactate catabolic process"/>
    <property type="evidence" value="ECO:0007669"/>
    <property type="project" value="TreeGrafter"/>
</dbReference>
<dbReference type="PROSITE" id="PS51387">
    <property type="entry name" value="FAD_PCMH"/>
    <property type="match status" value="1"/>
</dbReference>
<dbReference type="Pfam" id="PF02913">
    <property type="entry name" value="FAD-oxidase_C"/>
    <property type="match status" value="1"/>
</dbReference>
<dbReference type="Gene3D" id="3.30.70.2190">
    <property type="match status" value="1"/>
</dbReference>
<evidence type="ECO:0000256" key="6">
    <source>
        <dbReference type="ARBA" id="ARBA00023004"/>
    </source>
</evidence>
<dbReference type="InterPro" id="IPR016169">
    <property type="entry name" value="FAD-bd_PCMH_sub2"/>
</dbReference>
<keyword evidence="7" id="KW-0411">Iron-sulfur</keyword>
<comment type="caution">
    <text evidence="10">The sequence shown here is derived from an EMBL/GenBank/DDBJ whole genome shotgun (WGS) entry which is preliminary data.</text>
</comment>
<evidence type="ECO:0000256" key="3">
    <source>
        <dbReference type="ARBA" id="ARBA00022723"/>
    </source>
</evidence>
<dbReference type="GO" id="GO:0008720">
    <property type="term" value="F:D-lactate dehydrogenase (NAD+) activity"/>
    <property type="evidence" value="ECO:0007669"/>
    <property type="project" value="TreeGrafter"/>
</dbReference>
<dbReference type="GO" id="GO:0071949">
    <property type="term" value="F:FAD binding"/>
    <property type="evidence" value="ECO:0007669"/>
    <property type="project" value="InterPro"/>
</dbReference>
<evidence type="ECO:0000256" key="2">
    <source>
        <dbReference type="ARBA" id="ARBA00022630"/>
    </source>
</evidence>
<keyword evidence="4" id="KW-0274">FAD</keyword>
<keyword evidence="6" id="KW-0408">Iron</keyword>
<dbReference type="OrthoDB" id="9811557at2"/>
<name>A0A641AHD0_9ACTN</name>
<evidence type="ECO:0000256" key="1">
    <source>
        <dbReference type="ARBA" id="ARBA00001974"/>
    </source>
</evidence>
<keyword evidence="5" id="KW-0560">Oxidoreductase</keyword>
<dbReference type="Gene3D" id="3.30.465.10">
    <property type="match status" value="1"/>
</dbReference>
<dbReference type="GO" id="GO:0046872">
    <property type="term" value="F:metal ion binding"/>
    <property type="evidence" value="ECO:0007669"/>
    <property type="project" value="UniProtKB-KW"/>
</dbReference>
<keyword evidence="11" id="KW-1185">Reference proteome</keyword>
<protein>
    <submittedName>
        <fullName evidence="10">FAD-binding oxidoreductase</fullName>
    </submittedName>
</protein>
<evidence type="ECO:0000256" key="4">
    <source>
        <dbReference type="ARBA" id="ARBA00022827"/>
    </source>
</evidence>
<reference evidence="10" key="1">
    <citation type="submission" date="2019-09" db="EMBL/GenBank/DDBJ databases">
        <authorList>
            <person name="Li J."/>
        </authorList>
    </citation>
    <scope>NUCLEOTIDE SEQUENCE [LARGE SCALE GENOMIC DNA]</scope>
    <source>
        <strain evidence="10">NRBC 14897</strain>
    </source>
</reference>
<dbReference type="SUPFAM" id="SSF55103">
    <property type="entry name" value="FAD-linked oxidases, C-terminal domain"/>
    <property type="match status" value="1"/>
</dbReference>
<dbReference type="GO" id="GO:0004458">
    <property type="term" value="F:D-lactate dehydrogenase (cytochrome) activity"/>
    <property type="evidence" value="ECO:0007669"/>
    <property type="project" value="TreeGrafter"/>
</dbReference>